<name>A0A8G1ZVN1_9ACTN</name>
<keyword evidence="2" id="KW-0812">Transmembrane</keyword>
<evidence type="ECO:0000256" key="1">
    <source>
        <dbReference type="SAM" id="MobiDB-lite"/>
    </source>
</evidence>
<dbReference type="AlphaFoldDB" id="A0A8G1ZVN1"/>
<protein>
    <recommendedName>
        <fullName evidence="5">DUF3592 domain-containing protein</fullName>
    </recommendedName>
</protein>
<gene>
    <name evidence="3" type="ORF">C0Q92_18830</name>
</gene>
<keyword evidence="2" id="KW-1133">Transmembrane helix</keyword>
<proteinExistence type="predicted"/>
<evidence type="ECO:0000313" key="4">
    <source>
        <dbReference type="Proteomes" id="UP000292693"/>
    </source>
</evidence>
<dbReference type="Proteomes" id="UP000292693">
    <property type="component" value="Unassembled WGS sequence"/>
</dbReference>
<evidence type="ECO:0000256" key="2">
    <source>
        <dbReference type="SAM" id="Phobius"/>
    </source>
</evidence>
<evidence type="ECO:0008006" key="5">
    <source>
        <dbReference type="Google" id="ProtNLM"/>
    </source>
</evidence>
<evidence type="ECO:0000313" key="3">
    <source>
        <dbReference type="EMBL" id="RZE20864.1"/>
    </source>
</evidence>
<keyword evidence="2" id="KW-0472">Membrane</keyword>
<feature type="transmembrane region" description="Helical" evidence="2">
    <location>
        <begin position="145"/>
        <end position="164"/>
    </location>
</feature>
<feature type="compositionally biased region" description="Low complexity" evidence="1">
    <location>
        <begin position="173"/>
        <end position="185"/>
    </location>
</feature>
<feature type="compositionally biased region" description="Gly residues" evidence="1">
    <location>
        <begin position="186"/>
        <end position="196"/>
    </location>
</feature>
<organism evidence="3 4">
    <name type="scientific">Streptomyces albidoflavus</name>
    <dbReference type="NCBI Taxonomy" id="1886"/>
    <lineage>
        <taxon>Bacteria</taxon>
        <taxon>Bacillati</taxon>
        <taxon>Actinomycetota</taxon>
        <taxon>Actinomycetes</taxon>
        <taxon>Kitasatosporales</taxon>
        <taxon>Streptomycetaceae</taxon>
        <taxon>Streptomyces</taxon>
        <taxon>Streptomyces albidoflavus group</taxon>
    </lineage>
</organism>
<dbReference type="EMBL" id="PKLL01000023">
    <property type="protein sequence ID" value="RZE20864.1"/>
    <property type="molecule type" value="Genomic_DNA"/>
</dbReference>
<reference evidence="3 4" key="1">
    <citation type="submission" date="2017-12" db="EMBL/GenBank/DDBJ databases">
        <title>Population genomics insights into the ecological differentiation and adaptive evolution in streptomycetes.</title>
        <authorList>
            <person name="Li Y."/>
            <person name="Huang Y."/>
        </authorList>
    </citation>
    <scope>NUCLEOTIDE SEQUENCE [LARGE SCALE GENOMIC DNA]</scope>
    <source>
        <strain evidence="3 4">NBRC 100770</strain>
    </source>
</reference>
<feature type="region of interest" description="Disordered" evidence="1">
    <location>
        <begin position="171"/>
        <end position="196"/>
    </location>
</feature>
<feature type="transmembrane region" description="Helical" evidence="2">
    <location>
        <begin position="40"/>
        <end position="58"/>
    </location>
</feature>
<sequence length="196" mass="19907">MYVLAGGLPAFLQVCLWGVHGVVLALLLRRLGPTETALGAALLAVAASAAAGYVAGLAREDLTLRQRGEQVAVTVVAERLDPAEGRKGRHSHYTLERAEDGGTVPGEMETTSDLYDVGRRLTVLVDPEGEIHPRTPGQADPAAELAGAAGLMLVAVAGVGWVAWRGRRREGGRASAPGAAGAAGHPRGGGAGGPAA</sequence>
<comment type="caution">
    <text evidence="3">The sequence shown here is derived from an EMBL/GenBank/DDBJ whole genome shotgun (WGS) entry which is preliminary data.</text>
</comment>
<feature type="transmembrane region" description="Helical" evidence="2">
    <location>
        <begin position="6"/>
        <end position="28"/>
    </location>
</feature>
<accession>A0A8G1ZVN1</accession>